<comment type="caution">
    <text evidence="9">The sequence shown here is derived from an EMBL/GenBank/DDBJ whole genome shotgun (WGS) entry which is preliminary data.</text>
</comment>
<feature type="transmembrane region" description="Helical" evidence="7">
    <location>
        <begin position="372"/>
        <end position="392"/>
    </location>
</feature>
<dbReference type="InterPro" id="IPR036259">
    <property type="entry name" value="MFS_trans_sf"/>
</dbReference>
<keyword evidence="4 7" id="KW-0812">Transmembrane</keyword>
<accession>A0A328VGZ4</accession>
<evidence type="ECO:0000256" key="2">
    <source>
        <dbReference type="ARBA" id="ARBA00008335"/>
    </source>
</evidence>
<dbReference type="PANTHER" id="PTHR23514">
    <property type="entry name" value="BYPASS OF STOP CODON PROTEIN 6"/>
    <property type="match status" value="1"/>
</dbReference>
<feature type="transmembrane region" description="Helical" evidence="7">
    <location>
        <begin position="52"/>
        <end position="70"/>
    </location>
</feature>
<evidence type="ECO:0000256" key="4">
    <source>
        <dbReference type="ARBA" id="ARBA00022692"/>
    </source>
</evidence>
<dbReference type="GO" id="GO:0005886">
    <property type="term" value="C:plasma membrane"/>
    <property type="evidence" value="ECO:0007669"/>
    <property type="project" value="UniProtKB-SubCell"/>
</dbReference>
<evidence type="ECO:0000313" key="9">
    <source>
        <dbReference type="EMBL" id="RAQ96717.1"/>
    </source>
</evidence>
<feature type="transmembrane region" description="Helical" evidence="7">
    <location>
        <begin position="260"/>
        <end position="281"/>
    </location>
</feature>
<evidence type="ECO:0000256" key="5">
    <source>
        <dbReference type="ARBA" id="ARBA00022989"/>
    </source>
</evidence>
<dbReference type="EMBL" id="MCIF01000002">
    <property type="protein sequence ID" value="RAQ96717.1"/>
    <property type="molecule type" value="Genomic_DNA"/>
</dbReference>
<dbReference type="InterPro" id="IPR051788">
    <property type="entry name" value="MFS_Transporter"/>
</dbReference>
<dbReference type="Proteomes" id="UP000248706">
    <property type="component" value="Unassembled WGS sequence"/>
</dbReference>
<comment type="subcellular location">
    <subcellularLocation>
        <location evidence="1">Cell membrane</location>
        <topology evidence="1">Multi-pass membrane protein</topology>
    </subcellularLocation>
</comment>
<protein>
    <recommendedName>
        <fullName evidence="8">Major facilitator superfamily (MFS) profile domain-containing protein</fullName>
    </recommendedName>
</protein>
<gene>
    <name evidence="9" type="ORF">A4R35_14325</name>
</gene>
<dbReference type="PANTHER" id="PTHR23514:SF3">
    <property type="entry name" value="BYPASS OF STOP CODON PROTEIN 6"/>
    <property type="match status" value="1"/>
</dbReference>
<dbReference type="CDD" id="cd06174">
    <property type="entry name" value="MFS"/>
    <property type="match status" value="1"/>
</dbReference>
<feature type="transmembrane region" description="Helical" evidence="7">
    <location>
        <begin position="310"/>
        <end position="327"/>
    </location>
</feature>
<proteinExistence type="inferred from homology"/>
<feature type="transmembrane region" description="Helical" evidence="7">
    <location>
        <begin position="288"/>
        <end position="304"/>
    </location>
</feature>
<dbReference type="InterPro" id="IPR020846">
    <property type="entry name" value="MFS_dom"/>
</dbReference>
<evidence type="ECO:0000313" key="10">
    <source>
        <dbReference type="Proteomes" id="UP000248706"/>
    </source>
</evidence>
<sequence>MLFTRAFSGRPSLSPLRLTLFSITLLEEMLSGIPTIGLPLLRHQVPMTYTQIGLLFTLGAAMSMVLEPLSNVLSDLGKTKKIWVIGGLLVLSGSFVLAGLARSFAVILLAFALLYPSNDIALGAAQSSLIDENPHRSTRTMLRLAFIGNLGDFLTPLTVTIIALLALGWASLCWLAAVIWLVVALFSCALRFPQVERSEGRRSRLGLLLEGFVAALRNPLLLGWVVIATLPVMLDEVYRSFVSLYLQDMLHLSDDAVESLITFESASGFAGLLLCELLLAVGLTVRQLLAGSALVALIGMTALLLTRSLWLAGLLLCVVGASSISWFPLARAQVYERLPGRSGTGRALLSLGTPFSVVLPSIVGLIAGRLGITAGVAFLELAPLGIFLLLLVQRAEPRATPA</sequence>
<keyword evidence="6 7" id="KW-0472">Membrane</keyword>
<comment type="similarity">
    <text evidence="2">Belongs to the major facilitator superfamily.</text>
</comment>
<dbReference type="AlphaFoldDB" id="A0A328VGZ4"/>
<evidence type="ECO:0000259" key="8">
    <source>
        <dbReference type="PROSITE" id="PS50850"/>
    </source>
</evidence>
<keyword evidence="10" id="KW-1185">Reference proteome</keyword>
<dbReference type="GO" id="GO:0022857">
    <property type="term" value="F:transmembrane transporter activity"/>
    <property type="evidence" value="ECO:0007669"/>
    <property type="project" value="InterPro"/>
</dbReference>
<feature type="transmembrane region" description="Helical" evidence="7">
    <location>
        <begin position="205"/>
        <end position="234"/>
    </location>
</feature>
<reference evidence="9 10" key="1">
    <citation type="submission" date="2016-08" db="EMBL/GenBank/DDBJ databases">
        <title>Analysis of Carbohydrate Active Enzymes in Thermogemmatispora T81 Reveals Carbohydrate Degradation Ability.</title>
        <authorList>
            <person name="Tomazini A."/>
            <person name="Lal S."/>
            <person name="Stott M."/>
            <person name="Henrissat B."/>
            <person name="Polikarpov I."/>
            <person name="Sparling R."/>
            <person name="Levin D.B."/>
        </authorList>
    </citation>
    <scope>NUCLEOTIDE SEQUENCE [LARGE SCALE GENOMIC DNA]</scope>
    <source>
        <strain evidence="9 10">T81</strain>
    </source>
</reference>
<feature type="domain" description="Major facilitator superfamily (MFS) profile" evidence="8">
    <location>
        <begin position="16"/>
        <end position="400"/>
    </location>
</feature>
<dbReference type="Gene3D" id="1.20.1250.20">
    <property type="entry name" value="MFS general substrate transporter like domains"/>
    <property type="match status" value="1"/>
</dbReference>
<dbReference type="InterPro" id="IPR011701">
    <property type="entry name" value="MFS"/>
</dbReference>
<evidence type="ECO:0000256" key="6">
    <source>
        <dbReference type="ARBA" id="ARBA00023136"/>
    </source>
</evidence>
<dbReference type="PROSITE" id="PS50850">
    <property type="entry name" value="MFS"/>
    <property type="match status" value="1"/>
</dbReference>
<feature type="transmembrane region" description="Helical" evidence="7">
    <location>
        <begin position="347"/>
        <end position="366"/>
    </location>
</feature>
<feature type="transmembrane region" description="Helical" evidence="7">
    <location>
        <begin position="144"/>
        <end position="168"/>
    </location>
</feature>
<evidence type="ECO:0000256" key="3">
    <source>
        <dbReference type="ARBA" id="ARBA00022448"/>
    </source>
</evidence>
<dbReference type="Pfam" id="PF07690">
    <property type="entry name" value="MFS_1"/>
    <property type="match status" value="1"/>
</dbReference>
<keyword evidence="3" id="KW-0813">Transport</keyword>
<evidence type="ECO:0000256" key="7">
    <source>
        <dbReference type="SAM" id="Phobius"/>
    </source>
</evidence>
<dbReference type="RefSeq" id="WP_189361812.1">
    <property type="nucleotide sequence ID" value="NZ_MCIF01000002.1"/>
</dbReference>
<evidence type="ECO:0000256" key="1">
    <source>
        <dbReference type="ARBA" id="ARBA00004651"/>
    </source>
</evidence>
<keyword evidence="5 7" id="KW-1133">Transmembrane helix</keyword>
<feature type="transmembrane region" description="Helical" evidence="7">
    <location>
        <begin position="82"/>
        <end position="115"/>
    </location>
</feature>
<feature type="transmembrane region" description="Helical" evidence="7">
    <location>
        <begin position="174"/>
        <end position="193"/>
    </location>
</feature>
<dbReference type="SUPFAM" id="SSF103473">
    <property type="entry name" value="MFS general substrate transporter"/>
    <property type="match status" value="1"/>
</dbReference>
<organism evidence="9 10">
    <name type="scientific">Thermogemmatispora tikiterensis</name>
    <dbReference type="NCBI Taxonomy" id="1825093"/>
    <lineage>
        <taxon>Bacteria</taxon>
        <taxon>Bacillati</taxon>
        <taxon>Chloroflexota</taxon>
        <taxon>Ktedonobacteria</taxon>
        <taxon>Thermogemmatisporales</taxon>
        <taxon>Thermogemmatisporaceae</taxon>
        <taxon>Thermogemmatispora</taxon>
    </lineage>
</organism>
<name>A0A328VGZ4_9CHLR</name>